<dbReference type="RefSeq" id="WP_237361771.1">
    <property type="nucleotide sequence ID" value="NZ_CP017101.1"/>
</dbReference>
<keyword evidence="1 2" id="KW-0238">DNA-binding</keyword>
<reference evidence="4 5" key="1">
    <citation type="submission" date="2016-09" db="EMBL/GenBank/DDBJ databases">
        <title>The complete genome sequences of Rhizobium gallicum, symbiovars gallicum and phaseoli, symbionts associated to common bean (Phaseolus vulgaris).</title>
        <authorList>
            <person name="Bustos P."/>
            <person name="Santamaria R.I."/>
            <person name="Perez-Carrascal O.M."/>
            <person name="Juarez S."/>
            <person name="Lozano L."/>
            <person name="Martinez-Flores I."/>
            <person name="Martinez-Romero E."/>
            <person name="Cevallos M."/>
            <person name="Romero D."/>
            <person name="Davila G."/>
            <person name="Gonzalez V."/>
        </authorList>
    </citation>
    <scope>NUCLEOTIDE SEQUENCE [LARGE SCALE GENOMIC DNA]</scope>
    <source>
        <strain evidence="4 5">IE4872</strain>
    </source>
</reference>
<dbReference type="CDD" id="cd00383">
    <property type="entry name" value="trans_reg_C"/>
    <property type="match status" value="1"/>
</dbReference>
<proteinExistence type="predicted"/>
<dbReference type="PROSITE" id="PS51755">
    <property type="entry name" value="OMPR_PHOB"/>
    <property type="match status" value="1"/>
</dbReference>
<evidence type="ECO:0000313" key="4">
    <source>
        <dbReference type="EMBL" id="APO66519.1"/>
    </source>
</evidence>
<protein>
    <submittedName>
        <fullName evidence="4">Response regulator protein</fullName>
    </submittedName>
</protein>
<dbReference type="PANTHER" id="PTHR47691:SF3">
    <property type="entry name" value="HTH-TYPE TRANSCRIPTIONAL REGULATOR RV0890C-RELATED"/>
    <property type="match status" value="1"/>
</dbReference>
<dbReference type="GO" id="GO:0003677">
    <property type="term" value="F:DNA binding"/>
    <property type="evidence" value="ECO:0007669"/>
    <property type="project" value="UniProtKB-UniRule"/>
</dbReference>
<evidence type="ECO:0000256" key="2">
    <source>
        <dbReference type="PROSITE-ProRule" id="PRU01091"/>
    </source>
</evidence>
<dbReference type="EMBL" id="CP017101">
    <property type="protein sequence ID" value="APO66519.1"/>
    <property type="molecule type" value="Genomic_DNA"/>
</dbReference>
<dbReference type="Gene3D" id="1.10.10.10">
    <property type="entry name" value="Winged helix-like DNA-binding domain superfamily/Winged helix DNA-binding domain"/>
    <property type="match status" value="1"/>
</dbReference>
<dbReference type="Pfam" id="PF00931">
    <property type="entry name" value="NB-ARC"/>
    <property type="match status" value="1"/>
</dbReference>
<gene>
    <name evidence="4" type="ORF">IE4872_CH00865</name>
</gene>
<evidence type="ECO:0000313" key="5">
    <source>
        <dbReference type="Proteomes" id="UP000184749"/>
    </source>
</evidence>
<accession>A0A1L5NF93</accession>
<dbReference type="GO" id="GO:0043531">
    <property type="term" value="F:ADP binding"/>
    <property type="evidence" value="ECO:0007669"/>
    <property type="project" value="InterPro"/>
</dbReference>
<dbReference type="Gene3D" id="3.40.50.300">
    <property type="entry name" value="P-loop containing nucleotide triphosphate hydrolases"/>
    <property type="match status" value="1"/>
</dbReference>
<dbReference type="Proteomes" id="UP000184749">
    <property type="component" value="Chromosome"/>
</dbReference>
<dbReference type="InterPro" id="IPR002182">
    <property type="entry name" value="NB-ARC"/>
</dbReference>
<dbReference type="InterPro" id="IPR036388">
    <property type="entry name" value="WH-like_DNA-bd_sf"/>
</dbReference>
<evidence type="ECO:0000259" key="3">
    <source>
        <dbReference type="PROSITE" id="PS51755"/>
    </source>
</evidence>
<dbReference type="PANTHER" id="PTHR47691">
    <property type="entry name" value="REGULATOR-RELATED"/>
    <property type="match status" value="1"/>
</dbReference>
<dbReference type="InterPro" id="IPR027417">
    <property type="entry name" value="P-loop_NTPase"/>
</dbReference>
<dbReference type="GO" id="GO:0006355">
    <property type="term" value="P:regulation of DNA-templated transcription"/>
    <property type="evidence" value="ECO:0007669"/>
    <property type="project" value="InterPro"/>
</dbReference>
<dbReference type="GO" id="GO:0000160">
    <property type="term" value="P:phosphorelay signal transduction system"/>
    <property type="evidence" value="ECO:0007669"/>
    <property type="project" value="InterPro"/>
</dbReference>
<dbReference type="AlphaFoldDB" id="A0A1L5NF93"/>
<organism evidence="4 5">
    <name type="scientific">Rhizobium gallicum</name>
    <dbReference type="NCBI Taxonomy" id="56730"/>
    <lineage>
        <taxon>Bacteria</taxon>
        <taxon>Pseudomonadati</taxon>
        <taxon>Pseudomonadota</taxon>
        <taxon>Alphaproteobacteria</taxon>
        <taxon>Hyphomicrobiales</taxon>
        <taxon>Rhizobiaceae</taxon>
        <taxon>Rhizobium/Agrobacterium group</taxon>
        <taxon>Rhizobium</taxon>
    </lineage>
</organism>
<evidence type="ECO:0000256" key="1">
    <source>
        <dbReference type="ARBA" id="ARBA00023125"/>
    </source>
</evidence>
<dbReference type="SUPFAM" id="SSF46894">
    <property type="entry name" value="C-terminal effector domain of the bipartite response regulators"/>
    <property type="match status" value="1"/>
</dbReference>
<dbReference type="SMART" id="SM00862">
    <property type="entry name" value="Trans_reg_C"/>
    <property type="match status" value="1"/>
</dbReference>
<feature type="domain" description="OmpR/PhoB-type" evidence="3">
    <location>
        <begin position="24"/>
        <end position="122"/>
    </location>
</feature>
<dbReference type="STRING" id="56730.IE4872_CH00865"/>
<name>A0A1L5NF93_9HYPH</name>
<dbReference type="SUPFAM" id="SSF52540">
    <property type="entry name" value="P-loop containing nucleoside triphosphate hydrolases"/>
    <property type="match status" value="1"/>
</dbReference>
<feature type="DNA-binding region" description="OmpR/PhoB-type" evidence="2">
    <location>
        <begin position="24"/>
        <end position="122"/>
    </location>
</feature>
<dbReference type="InterPro" id="IPR016032">
    <property type="entry name" value="Sig_transdc_resp-reg_C-effctor"/>
</dbReference>
<dbReference type="PRINTS" id="PR00364">
    <property type="entry name" value="DISEASERSIST"/>
</dbReference>
<dbReference type="InterPro" id="IPR001867">
    <property type="entry name" value="OmpR/PhoB-type_DNA-bd"/>
</dbReference>
<sequence>MQIALLSRGQKPLRETEMGSHARNGYFGFGPYRLNPAARVLLRGGNLLALGSRAFDILAALVQNHGQVLSHGELMAFAWPGLTVEASNIRVQMTHLRREIGCGENGNRYIVSVAGRGYSFVAPVIWQEASEPEDRYAPLSCDQACCNGSDGATTTTLPPRLSYPIGRDENISKLSQMVAERRFVTVVGAGGVGKTTLAVLVAHALPVFETAYFVDLGTIDDEAAVLGAVTSALEIPLSESEAIGDIIGRLSPRRILVILDNCEHVIDAAADIVGSLLGRTANAYILATSREAFRLPGEAIYLLRPLGVPPHTERLSAAQALLWPAIQLFVERAVDSGYLEPVGDEEAATIAAICRSLDGNPLAIELVASRVGPYGLDRVAELLDNQLALRWKGSRYANPRHQTAEAMMDWSYALLSDMDQRVFRRLSVFPGEFSVDAALTMMEDNGFEQADIIKSIGNLIDKSLLSLHPGTGPAHLKLPGIAKAYAAFKLLASGERAPIEQRQPLYHVQVPQQCRASTVVSSDGGRAMQLQAF</sequence>
<dbReference type="Pfam" id="PF00486">
    <property type="entry name" value="Trans_reg_C"/>
    <property type="match status" value="1"/>
</dbReference>